<keyword evidence="2" id="KW-1185">Reference proteome</keyword>
<name>A0ABT9BK83_9MICO</name>
<sequence length="82" mass="8947">MATSAQLAAQQFSRNEPAIELIDDDTYAVHRATVRLGYIHRVGNVFVALEGAHLAHAVEVGQSLSWDEALAMLERAHRAHAA</sequence>
<proteinExistence type="predicted"/>
<dbReference type="Proteomes" id="UP001241072">
    <property type="component" value="Unassembled WGS sequence"/>
</dbReference>
<protein>
    <submittedName>
        <fullName evidence="1">Uncharacterized protein</fullName>
    </submittedName>
</protein>
<comment type="caution">
    <text evidence="1">The sequence shown here is derived from an EMBL/GenBank/DDBJ whole genome shotgun (WGS) entry which is preliminary data.</text>
</comment>
<evidence type="ECO:0000313" key="1">
    <source>
        <dbReference type="EMBL" id="MDO7881431.1"/>
    </source>
</evidence>
<dbReference type="EMBL" id="JAUQUB010000001">
    <property type="protein sequence ID" value="MDO7881431.1"/>
    <property type="molecule type" value="Genomic_DNA"/>
</dbReference>
<reference evidence="1 2" key="1">
    <citation type="submission" date="2023-07" db="EMBL/GenBank/DDBJ databases">
        <title>Protaetiibacter sp. nov WY-16 isolated from soil.</title>
        <authorList>
            <person name="Liu B."/>
            <person name="Wan Y."/>
        </authorList>
    </citation>
    <scope>NUCLEOTIDE SEQUENCE [LARGE SCALE GENOMIC DNA]</scope>
    <source>
        <strain evidence="1 2">WY-16</strain>
    </source>
</reference>
<gene>
    <name evidence="1" type="ORF">Q5716_04240</name>
</gene>
<evidence type="ECO:0000313" key="2">
    <source>
        <dbReference type="Proteomes" id="UP001241072"/>
    </source>
</evidence>
<accession>A0ABT9BK83</accession>
<organism evidence="1 2">
    <name type="scientific">Antiquaquibacter soli</name>
    <dbReference type="NCBI Taxonomy" id="3064523"/>
    <lineage>
        <taxon>Bacteria</taxon>
        <taxon>Bacillati</taxon>
        <taxon>Actinomycetota</taxon>
        <taxon>Actinomycetes</taxon>
        <taxon>Micrococcales</taxon>
        <taxon>Microbacteriaceae</taxon>
        <taxon>Antiquaquibacter</taxon>
    </lineage>
</organism>
<dbReference type="RefSeq" id="WP_305001841.1">
    <property type="nucleotide sequence ID" value="NZ_JAUQUB010000001.1"/>
</dbReference>